<dbReference type="GO" id="GO:0006457">
    <property type="term" value="P:protein folding"/>
    <property type="evidence" value="ECO:0007669"/>
    <property type="project" value="TreeGrafter"/>
</dbReference>
<dbReference type="PANTHER" id="PTHR20922">
    <property type="entry name" value="DNL-TYPE ZINC FINGER PROTEIN"/>
    <property type="match status" value="1"/>
</dbReference>
<evidence type="ECO:0000256" key="1">
    <source>
        <dbReference type="ARBA" id="ARBA00022723"/>
    </source>
</evidence>
<evidence type="ECO:0000256" key="3">
    <source>
        <dbReference type="ARBA" id="ARBA00022833"/>
    </source>
</evidence>
<dbReference type="OrthoDB" id="512667at2759"/>
<dbReference type="Proteomes" id="UP000053825">
    <property type="component" value="Unassembled WGS sequence"/>
</dbReference>
<reference evidence="7 8" key="1">
    <citation type="submission" date="2015-07" db="EMBL/GenBank/DDBJ databases">
        <title>The genome of Habropoda laboriosa.</title>
        <authorList>
            <person name="Pan H."/>
            <person name="Kapheim K."/>
        </authorList>
    </citation>
    <scope>NUCLEOTIDE SEQUENCE [LARGE SCALE GENOMIC DNA]</scope>
    <source>
        <strain evidence="7">0110345459</strain>
    </source>
</reference>
<proteinExistence type="predicted"/>
<dbReference type="PROSITE" id="PS51501">
    <property type="entry name" value="ZF_DNL"/>
    <property type="match status" value="1"/>
</dbReference>
<keyword evidence="8" id="KW-1185">Reference proteome</keyword>
<name>A0A0L7QVT6_9HYME</name>
<dbReference type="GO" id="GO:0050821">
    <property type="term" value="P:protein stabilization"/>
    <property type="evidence" value="ECO:0007669"/>
    <property type="project" value="TreeGrafter"/>
</dbReference>
<organism evidence="7 8">
    <name type="scientific">Habropoda laboriosa</name>
    <dbReference type="NCBI Taxonomy" id="597456"/>
    <lineage>
        <taxon>Eukaryota</taxon>
        <taxon>Metazoa</taxon>
        <taxon>Ecdysozoa</taxon>
        <taxon>Arthropoda</taxon>
        <taxon>Hexapoda</taxon>
        <taxon>Insecta</taxon>
        <taxon>Pterygota</taxon>
        <taxon>Neoptera</taxon>
        <taxon>Endopterygota</taxon>
        <taxon>Hymenoptera</taxon>
        <taxon>Apocrita</taxon>
        <taxon>Aculeata</taxon>
        <taxon>Apoidea</taxon>
        <taxon>Anthophila</taxon>
        <taxon>Apidae</taxon>
        <taxon>Habropoda</taxon>
    </lineage>
</organism>
<dbReference type="PANTHER" id="PTHR20922:SF13">
    <property type="entry name" value="DNL-TYPE ZINC FINGER PROTEIN"/>
    <property type="match status" value="1"/>
</dbReference>
<dbReference type="GO" id="GO:0005739">
    <property type="term" value="C:mitochondrion"/>
    <property type="evidence" value="ECO:0007669"/>
    <property type="project" value="TreeGrafter"/>
</dbReference>
<accession>A0A0L7QVT6</accession>
<dbReference type="GO" id="GO:0030150">
    <property type="term" value="P:protein import into mitochondrial matrix"/>
    <property type="evidence" value="ECO:0007669"/>
    <property type="project" value="TreeGrafter"/>
</dbReference>
<dbReference type="EMBL" id="KQ414726">
    <property type="protein sequence ID" value="KOC62656.1"/>
    <property type="molecule type" value="Genomic_DNA"/>
</dbReference>
<evidence type="ECO:0000313" key="7">
    <source>
        <dbReference type="EMBL" id="KOC62656.1"/>
    </source>
</evidence>
<evidence type="ECO:0000256" key="2">
    <source>
        <dbReference type="ARBA" id="ARBA00022771"/>
    </source>
</evidence>
<dbReference type="InterPro" id="IPR024158">
    <property type="entry name" value="Mt_import_TIM15"/>
</dbReference>
<protein>
    <submittedName>
        <fullName evidence="7">DNL-type zinc finger protein</fullName>
    </submittedName>
</protein>
<evidence type="ECO:0000256" key="5">
    <source>
        <dbReference type="SAM" id="MobiDB-lite"/>
    </source>
</evidence>
<evidence type="ECO:0000313" key="8">
    <source>
        <dbReference type="Proteomes" id="UP000053825"/>
    </source>
</evidence>
<dbReference type="Pfam" id="PF05180">
    <property type="entry name" value="zf-DNL"/>
    <property type="match status" value="1"/>
</dbReference>
<keyword evidence="1" id="KW-0479">Metal-binding</keyword>
<sequence>MFSLRQILRCGTRLAFAKEPIKLHQIAIIRKEKFNVNRYERAFVHTGTNLCEAPQESNNEQDKKKVLGKVEGKIKVMFTCKKCNYRNGKIISKIAYEKGVVIIRCDGCKNNHLIADNLGWFAELRNKNNIEKLMAAKGETVRKVQNDIDGYIEIVAKAENDLIQHNKGWKQDLSDEQIDEPRVQYKKVGTPEET</sequence>
<dbReference type="InterPro" id="IPR007853">
    <property type="entry name" value="Znf_DNL-typ"/>
</dbReference>
<feature type="region of interest" description="Disordered" evidence="5">
    <location>
        <begin position="173"/>
        <end position="194"/>
    </location>
</feature>
<dbReference type="GO" id="GO:0051087">
    <property type="term" value="F:protein-folding chaperone binding"/>
    <property type="evidence" value="ECO:0007669"/>
    <property type="project" value="TreeGrafter"/>
</dbReference>
<feature type="compositionally biased region" description="Basic and acidic residues" evidence="5">
    <location>
        <begin position="173"/>
        <end position="183"/>
    </location>
</feature>
<dbReference type="AlphaFoldDB" id="A0A0L7QVT6"/>
<keyword evidence="2 4" id="KW-0863">Zinc-finger</keyword>
<dbReference type="STRING" id="597456.A0A0L7QVT6"/>
<gene>
    <name evidence="7" type="ORF">WH47_05298</name>
</gene>
<evidence type="ECO:0000256" key="4">
    <source>
        <dbReference type="PROSITE-ProRule" id="PRU00834"/>
    </source>
</evidence>
<feature type="domain" description="DNL-type" evidence="6">
    <location>
        <begin position="69"/>
        <end position="164"/>
    </location>
</feature>
<evidence type="ECO:0000259" key="6">
    <source>
        <dbReference type="PROSITE" id="PS51501"/>
    </source>
</evidence>
<keyword evidence="3" id="KW-0862">Zinc</keyword>
<dbReference type="GO" id="GO:0008270">
    <property type="term" value="F:zinc ion binding"/>
    <property type="evidence" value="ECO:0007669"/>
    <property type="project" value="UniProtKB-KW"/>
</dbReference>